<dbReference type="RefSeq" id="WP_267144783.1">
    <property type="nucleotide sequence ID" value="NZ_JAODIL010000082.1"/>
</dbReference>
<evidence type="ECO:0000259" key="2">
    <source>
        <dbReference type="Pfam" id="PF01337"/>
    </source>
</evidence>
<dbReference type="InterPro" id="IPR000468">
    <property type="entry name" value="Barstar"/>
</dbReference>
<comment type="similarity">
    <text evidence="1">Belongs to the barstar family.</text>
</comment>
<dbReference type="Pfam" id="PF01337">
    <property type="entry name" value="Barstar"/>
    <property type="match status" value="1"/>
</dbReference>
<feature type="domain" description="Barstar (barnase inhibitor)" evidence="2">
    <location>
        <begin position="2"/>
        <end position="82"/>
    </location>
</feature>
<accession>A0A9J6Q030</accession>
<dbReference type="SUPFAM" id="SSF52038">
    <property type="entry name" value="Barstar-related"/>
    <property type="match status" value="1"/>
</dbReference>
<dbReference type="InterPro" id="IPR035905">
    <property type="entry name" value="Barstar-like_sf"/>
</dbReference>
<keyword evidence="4" id="KW-1185">Reference proteome</keyword>
<reference evidence="3" key="1">
    <citation type="submission" date="2022-09" db="EMBL/GenBank/DDBJ databases">
        <title>Winslowiella arboricola sp. nov., isolated from bleeding cankers on broadleaf hosts.</title>
        <authorList>
            <person name="Brady C."/>
            <person name="Kaur S."/>
            <person name="Crampton B."/>
            <person name="Maddock D."/>
            <person name="Arnold D."/>
            <person name="Denman S."/>
        </authorList>
    </citation>
    <scope>NUCLEOTIDE SEQUENCE</scope>
    <source>
        <strain evidence="3">BAC 15a-03b</strain>
    </source>
</reference>
<proteinExistence type="inferred from homology"/>
<dbReference type="AlphaFoldDB" id="A0A9J6Q030"/>
<organism evidence="3 4">
    <name type="scientific">Winslowiella arboricola</name>
    <dbReference type="NCBI Taxonomy" id="2978220"/>
    <lineage>
        <taxon>Bacteria</taxon>
        <taxon>Pseudomonadati</taxon>
        <taxon>Pseudomonadota</taxon>
        <taxon>Gammaproteobacteria</taxon>
        <taxon>Enterobacterales</taxon>
        <taxon>Erwiniaceae</taxon>
        <taxon>Winslowiella</taxon>
    </lineage>
</organism>
<gene>
    <name evidence="3" type="ORF">N5923_19150</name>
</gene>
<name>A0A9J6Q030_9GAMM</name>
<evidence type="ECO:0000313" key="3">
    <source>
        <dbReference type="EMBL" id="MCU5779607.1"/>
    </source>
</evidence>
<protein>
    <submittedName>
        <fullName evidence="3">Barstar family protein</fullName>
    </submittedName>
</protein>
<sequence length="90" mass="10045">MLNVTFDFRHIRNTADFYRQFAAKCQLNTAFGANLDALWDSVTGEMALPARIRIRHLSQHADSAQFAAIIATLQQAEKALAGELQLTIEP</sequence>
<dbReference type="Gene3D" id="3.30.370.10">
    <property type="entry name" value="Barstar-like"/>
    <property type="match status" value="1"/>
</dbReference>
<dbReference type="Proteomes" id="UP001064262">
    <property type="component" value="Unassembled WGS sequence"/>
</dbReference>
<evidence type="ECO:0000313" key="4">
    <source>
        <dbReference type="Proteomes" id="UP001064262"/>
    </source>
</evidence>
<comment type="caution">
    <text evidence="3">The sequence shown here is derived from an EMBL/GenBank/DDBJ whole genome shotgun (WGS) entry which is preliminary data.</text>
</comment>
<dbReference type="EMBL" id="JAODIM010000043">
    <property type="protein sequence ID" value="MCU5779607.1"/>
    <property type="molecule type" value="Genomic_DNA"/>
</dbReference>
<evidence type="ECO:0000256" key="1">
    <source>
        <dbReference type="ARBA" id="ARBA00006845"/>
    </source>
</evidence>